<reference evidence="2" key="1">
    <citation type="submission" date="2017-07" db="EMBL/GenBank/DDBJ databases">
        <title>Taro Niue Genome Assembly and Annotation.</title>
        <authorList>
            <person name="Atibalentja N."/>
            <person name="Keating K."/>
            <person name="Fields C.J."/>
        </authorList>
    </citation>
    <scope>NUCLEOTIDE SEQUENCE</scope>
    <source>
        <strain evidence="2">Niue_2</strain>
        <tissue evidence="2">Leaf</tissue>
    </source>
</reference>
<evidence type="ECO:0000256" key="1">
    <source>
        <dbReference type="SAM" id="MobiDB-lite"/>
    </source>
</evidence>
<feature type="region of interest" description="Disordered" evidence="1">
    <location>
        <begin position="1"/>
        <end position="86"/>
    </location>
</feature>
<gene>
    <name evidence="2" type="ORF">Taro_001946</name>
</gene>
<evidence type="ECO:0000313" key="2">
    <source>
        <dbReference type="EMBL" id="MQL69645.1"/>
    </source>
</evidence>
<comment type="caution">
    <text evidence="2">The sequence shown here is derived from an EMBL/GenBank/DDBJ whole genome shotgun (WGS) entry which is preliminary data.</text>
</comment>
<evidence type="ECO:0000313" key="3">
    <source>
        <dbReference type="Proteomes" id="UP000652761"/>
    </source>
</evidence>
<accession>A0A843TF26</accession>
<sequence length="157" mass="16856">MAEVDDERVRGDGERCAAAEADGTGANDDGGRRAGQQAQTVTRHGGAATATATASTIERAGRPTRGKKSARKRQQQRTLGEQEFGAAAEAEIGASLITVKEIEEEEGFGAPIQIPLPRGNRNQQERTEATQVIDRREGRAMKLETCNINCHDSNRLA</sequence>
<feature type="compositionally biased region" description="Basic residues" evidence="1">
    <location>
        <begin position="62"/>
        <end position="75"/>
    </location>
</feature>
<feature type="region of interest" description="Disordered" evidence="1">
    <location>
        <begin position="108"/>
        <end position="129"/>
    </location>
</feature>
<dbReference type="Proteomes" id="UP000652761">
    <property type="component" value="Unassembled WGS sequence"/>
</dbReference>
<protein>
    <submittedName>
        <fullName evidence="2">Uncharacterized protein</fullName>
    </submittedName>
</protein>
<dbReference type="AlphaFoldDB" id="A0A843TF26"/>
<feature type="compositionally biased region" description="Basic and acidic residues" evidence="1">
    <location>
        <begin position="7"/>
        <end position="17"/>
    </location>
</feature>
<dbReference type="EMBL" id="NMUH01000043">
    <property type="protein sequence ID" value="MQL69645.1"/>
    <property type="molecule type" value="Genomic_DNA"/>
</dbReference>
<organism evidence="2 3">
    <name type="scientific">Colocasia esculenta</name>
    <name type="common">Wild taro</name>
    <name type="synonym">Arum esculentum</name>
    <dbReference type="NCBI Taxonomy" id="4460"/>
    <lineage>
        <taxon>Eukaryota</taxon>
        <taxon>Viridiplantae</taxon>
        <taxon>Streptophyta</taxon>
        <taxon>Embryophyta</taxon>
        <taxon>Tracheophyta</taxon>
        <taxon>Spermatophyta</taxon>
        <taxon>Magnoliopsida</taxon>
        <taxon>Liliopsida</taxon>
        <taxon>Araceae</taxon>
        <taxon>Aroideae</taxon>
        <taxon>Colocasieae</taxon>
        <taxon>Colocasia</taxon>
    </lineage>
</organism>
<name>A0A843TF26_COLES</name>
<proteinExistence type="predicted"/>
<keyword evidence="3" id="KW-1185">Reference proteome</keyword>